<sequence>MGIFTSSGTKVFIGPAVTAVPADATAYAALAFDEISYVKNAGEIGDQFQDVTTDHLGDGRTRHFKGQKDGGVMQLIVDRDDADAGQTALIAAVQDDSTADYAFMVEFPNKRNPTGENAIRYFTGKAMGQREGGLTPNSMTTMTVNVGINSDITYVASTAGA</sequence>
<dbReference type="Pfam" id="PF08813">
    <property type="entry name" value="Phage_tail_3"/>
    <property type="match status" value="1"/>
</dbReference>
<dbReference type="InterPro" id="IPR014918">
    <property type="entry name" value="Phage_tail_3"/>
</dbReference>
<dbReference type="OrthoDB" id="6976379at2"/>
<name>A0A371XB27_9HYPH</name>
<evidence type="ECO:0000313" key="2">
    <source>
        <dbReference type="Proteomes" id="UP000264310"/>
    </source>
</evidence>
<keyword evidence="2" id="KW-1185">Reference proteome</keyword>
<evidence type="ECO:0008006" key="3">
    <source>
        <dbReference type="Google" id="ProtNLM"/>
    </source>
</evidence>
<accession>A0A371XB27</accession>
<comment type="caution">
    <text evidence="1">The sequence shown here is derived from an EMBL/GenBank/DDBJ whole genome shotgun (WGS) entry which is preliminary data.</text>
</comment>
<evidence type="ECO:0000313" key="1">
    <source>
        <dbReference type="EMBL" id="RFC66446.1"/>
    </source>
</evidence>
<dbReference type="Gene3D" id="4.10.410.40">
    <property type="match status" value="1"/>
</dbReference>
<organism evidence="1 2">
    <name type="scientific">Fulvimarina endophytica</name>
    <dbReference type="NCBI Taxonomy" id="2293836"/>
    <lineage>
        <taxon>Bacteria</taxon>
        <taxon>Pseudomonadati</taxon>
        <taxon>Pseudomonadota</taxon>
        <taxon>Alphaproteobacteria</taxon>
        <taxon>Hyphomicrobiales</taxon>
        <taxon>Aurantimonadaceae</taxon>
        <taxon>Fulvimarina</taxon>
    </lineage>
</organism>
<gene>
    <name evidence="1" type="ORF">DYI37_03105</name>
</gene>
<dbReference type="RefSeq" id="WP_116681699.1">
    <property type="nucleotide sequence ID" value="NZ_QURL01000001.1"/>
</dbReference>
<reference evidence="1 2" key="1">
    <citation type="submission" date="2018-08" db="EMBL/GenBank/DDBJ databases">
        <title>Fulvimarina sp. 85, whole genome shotgun sequence.</title>
        <authorList>
            <person name="Tuo L."/>
        </authorList>
    </citation>
    <scope>NUCLEOTIDE SEQUENCE [LARGE SCALE GENOMIC DNA]</scope>
    <source>
        <strain evidence="1 2">85</strain>
    </source>
</reference>
<dbReference type="AlphaFoldDB" id="A0A371XB27"/>
<dbReference type="Proteomes" id="UP000264310">
    <property type="component" value="Unassembled WGS sequence"/>
</dbReference>
<protein>
    <recommendedName>
        <fullName evidence="3">Phage tail protein</fullName>
    </recommendedName>
</protein>
<proteinExistence type="predicted"/>
<dbReference type="EMBL" id="QURL01000001">
    <property type="protein sequence ID" value="RFC66446.1"/>
    <property type="molecule type" value="Genomic_DNA"/>
</dbReference>